<dbReference type="CDD" id="cd07032">
    <property type="entry name" value="RNAP_I_II_AC40"/>
    <property type="match status" value="1"/>
</dbReference>
<dbReference type="GO" id="GO:0003677">
    <property type="term" value="F:DNA binding"/>
    <property type="evidence" value="ECO:0007669"/>
    <property type="project" value="InterPro"/>
</dbReference>
<keyword evidence="10" id="KW-1185">Reference proteome</keyword>
<sequence>MTHTSEIERRRIVDNMEERIGNVASKEYPGIYPGEDHSWNLEKFQAGLRLETQRLTPSSIEFDLIGVDASIANSLRRTLIAEVPTIAIESVYVYNNTSIMQDEVLAHRLGLLPIKFDPRLLNWKPKQVTGADGSGLDLKPTEDETVTDRNTIVFTLAVECSRNPTAARDETDPAKLYINSSVYSGHLAYQHHGRQYRLFNLPIPPPATADENPIVDPDHEMKGDSWSEPPKVSVDDVLLVKMRPGQQLNMLLYAVKGVGKDHAKFSPVATASYRLLPHIDILSPIPPEHAAKFQACFPPGVVDLEYDDETGEQTKVVVKNPRLDTVSREVLRYPEFRDRVKLGRVRDHFIYSIESTGAYKPQELLPEAIKIMLDKLDSVEHCMRVKFPGLVPASKEMQVDPEEAFANEGRVPKGRGAGRKARK</sequence>
<dbReference type="Gene3D" id="3.30.1360.10">
    <property type="entry name" value="RNA polymerase, RBP11-like subunit"/>
    <property type="match status" value="1"/>
</dbReference>
<dbReference type="Gene3D" id="2.170.120.12">
    <property type="entry name" value="DNA-directed RNA polymerase, insert domain"/>
    <property type="match status" value="1"/>
</dbReference>
<dbReference type="PANTHER" id="PTHR11800">
    <property type="entry name" value="DNA-DIRECTED RNA POLYMERASE"/>
    <property type="match status" value="1"/>
</dbReference>
<keyword evidence="3" id="KW-0240">DNA-directed RNA polymerase</keyword>
<evidence type="ECO:0000256" key="4">
    <source>
        <dbReference type="ARBA" id="ARBA00023163"/>
    </source>
</evidence>
<comment type="similarity">
    <text evidence="6">Belongs to the archaeal Rpo3/eukaryotic RPB3 RNA polymerase subunit family.</text>
</comment>
<proteinExistence type="inferred from homology"/>
<dbReference type="GO" id="GO:0005666">
    <property type="term" value="C:RNA polymerase III complex"/>
    <property type="evidence" value="ECO:0007669"/>
    <property type="project" value="TreeGrafter"/>
</dbReference>
<dbReference type="GO" id="GO:0006351">
    <property type="term" value="P:DNA-templated transcription"/>
    <property type="evidence" value="ECO:0007669"/>
    <property type="project" value="InterPro"/>
</dbReference>
<dbReference type="SMART" id="SM00662">
    <property type="entry name" value="RPOLD"/>
    <property type="match status" value="1"/>
</dbReference>
<dbReference type="InterPro" id="IPR050518">
    <property type="entry name" value="Rpo3/RPB3_RNA_Pol_subunit"/>
</dbReference>
<dbReference type="InterPro" id="IPR011262">
    <property type="entry name" value="DNA-dir_RNA_pol_insert"/>
</dbReference>
<keyword evidence="5" id="KW-0539">Nucleus</keyword>
<dbReference type="GO" id="GO:0003899">
    <property type="term" value="F:DNA-directed RNA polymerase activity"/>
    <property type="evidence" value="ECO:0007669"/>
    <property type="project" value="InterPro"/>
</dbReference>
<name>A0A8K0JMN0_9TREE</name>
<dbReference type="Pfam" id="PF01193">
    <property type="entry name" value="RNA_pol_L"/>
    <property type="match status" value="1"/>
</dbReference>
<dbReference type="EMBL" id="JABELV010000046">
    <property type="protein sequence ID" value="KAG7558306.1"/>
    <property type="molecule type" value="Genomic_DNA"/>
</dbReference>
<dbReference type="InterPro" id="IPR011263">
    <property type="entry name" value="DNA-dir_RNA_pol_RpoA/D/Rpb3"/>
</dbReference>
<dbReference type="InterPro" id="IPR033901">
    <property type="entry name" value="RNAPI/III_AC40"/>
</dbReference>
<keyword evidence="4" id="KW-0804">Transcription</keyword>
<dbReference type="GO" id="GO:0005736">
    <property type="term" value="C:RNA polymerase I complex"/>
    <property type="evidence" value="ECO:0007669"/>
    <property type="project" value="TreeGrafter"/>
</dbReference>
<gene>
    <name evidence="9" type="ORF">FFLO_02776</name>
</gene>
<dbReference type="Pfam" id="PF01000">
    <property type="entry name" value="RNA_pol_A_bac"/>
    <property type="match status" value="1"/>
</dbReference>
<evidence type="ECO:0000256" key="1">
    <source>
        <dbReference type="ARBA" id="ARBA00004123"/>
    </source>
</evidence>
<protein>
    <recommendedName>
        <fullName evidence="2">DNA-directed RNA polymerases I and III subunit RPAC1</fullName>
    </recommendedName>
</protein>
<comment type="subcellular location">
    <subcellularLocation>
        <location evidence="1">Nucleus</location>
    </subcellularLocation>
</comment>
<dbReference type="HAMAP" id="MF_00320">
    <property type="entry name" value="RNApol_arch_Rpo3"/>
    <property type="match status" value="1"/>
</dbReference>
<dbReference type="InterPro" id="IPR001514">
    <property type="entry name" value="DNA-dir_RNA_pol_30-40kDasu_CS"/>
</dbReference>
<evidence type="ECO:0000256" key="3">
    <source>
        <dbReference type="ARBA" id="ARBA00022478"/>
    </source>
</evidence>
<evidence type="ECO:0000313" key="9">
    <source>
        <dbReference type="EMBL" id="KAG7558306.1"/>
    </source>
</evidence>
<reference evidence="9" key="1">
    <citation type="submission" date="2020-04" db="EMBL/GenBank/DDBJ databases">
        <title>Analysis of mating type loci in Filobasidium floriforme.</title>
        <authorList>
            <person name="Nowrousian M."/>
        </authorList>
    </citation>
    <scope>NUCLEOTIDE SEQUENCE</scope>
    <source>
        <strain evidence="9">CBS 6242</strain>
    </source>
</reference>
<comment type="caution">
    <text evidence="9">The sequence shown here is derived from an EMBL/GenBank/DDBJ whole genome shotgun (WGS) entry which is preliminary data.</text>
</comment>
<dbReference type="FunFam" id="2.170.120.12:FF:000003">
    <property type="entry name" value="Dna-directed rna polymerases i and iii subunit"/>
    <property type="match status" value="1"/>
</dbReference>
<evidence type="ECO:0000256" key="7">
    <source>
        <dbReference type="SAM" id="MobiDB-lite"/>
    </source>
</evidence>
<dbReference type="SUPFAM" id="SSF55257">
    <property type="entry name" value="RBP11-like subunits of RNA polymerase"/>
    <property type="match status" value="1"/>
</dbReference>
<accession>A0A8K0JMN0</accession>
<evidence type="ECO:0000259" key="8">
    <source>
        <dbReference type="SMART" id="SM00662"/>
    </source>
</evidence>
<dbReference type="InterPro" id="IPR036603">
    <property type="entry name" value="RBP11-like"/>
</dbReference>
<feature type="domain" description="DNA-directed RNA polymerase RpoA/D/Rpb3-type" evidence="8">
    <location>
        <begin position="59"/>
        <end position="382"/>
    </location>
</feature>
<dbReference type="InterPro" id="IPR022842">
    <property type="entry name" value="RNAP_Rpo3/Rpb3/RPAC1"/>
</dbReference>
<evidence type="ECO:0000256" key="6">
    <source>
        <dbReference type="ARBA" id="ARBA00025804"/>
    </source>
</evidence>
<dbReference type="SUPFAM" id="SSF56553">
    <property type="entry name" value="Insert subdomain of RNA polymerase alpha subunit"/>
    <property type="match status" value="1"/>
</dbReference>
<dbReference type="PROSITE" id="PS00446">
    <property type="entry name" value="RNA_POL_D_30KD"/>
    <property type="match status" value="1"/>
</dbReference>
<evidence type="ECO:0000256" key="2">
    <source>
        <dbReference type="ARBA" id="ARBA00022083"/>
    </source>
</evidence>
<dbReference type="AlphaFoldDB" id="A0A8K0JMN0"/>
<feature type="compositionally biased region" description="Basic residues" evidence="7">
    <location>
        <begin position="412"/>
        <end position="423"/>
    </location>
</feature>
<feature type="region of interest" description="Disordered" evidence="7">
    <location>
        <begin position="401"/>
        <end position="423"/>
    </location>
</feature>
<evidence type="ECO:0000256" key="5">
    <source>
        <dbReference type="ARBA" id="ARBA00023242"/>
    </source>
</evidence>
<dbReference type="GO" id="GO:0055029">
    <property type="term" value="C:nuclear DNA-directed RNA polymerase complex"/>
    <property type="evidence" value="ECO:0007669"/>
    <property type="project" value="UniProtKB-ARBA"/>
</dbReference>
<dbReference type="PANTHER" id="PTHR11800:SF13">
    <property type="entry name" value="DNA-DIRECTED RNA POLYMERASES I AND III SUBUNIT RPAC1"/>
    <property type="match status" value="1"/>
</dbReference>
<dbReference type="InterPro" id="IPR036643">
    <property type="entry name" value="RNApol_insert_sf"/>
</dbReference>
<organism evidence="9 10">
    <name type="scientific">Filobasidium floriforme</name>
    <dbReference type="NCBI Taxonomy" id="5210"/>
    <lineage>
        <taxon>Eukaryota</taxon>
        <taxon>Fungi</taxon>
        <taxon>Dikarya</taxon>
        <taxon>Basidiomycota</taxon>
        <taxon>Agaricomycotina</taxon>
        <taxon>Tremellomycetes</taxon>
        <taxon>Filobasidiales</taxon>
        <taxon>Filobasidiaceae</taxon>
        <taxon>Filobasidium</taxon>
    </lineage>
</organism>
<evidence type="ECO:0000313" key="10">
    <source>
        <dbReference type="Proteomes" id="UP000812966"/>
    </source>
</evidence>
<dbReference type="GO" id="GO:0046983">
    <property type="term" value="F:protein dimerization activity"/>
    <property type="evidence" value="ECO:0007669"/>
    <property type="project" value="InterPro"/>
</dbReference>
<dbReference type="OrthoDB" id="270173at2759"/>
<dbReference type="Proteomes" id="UP000812966">
    <property type="component" value="Unassembled WGS sequence"/>
</dbReference>